<proteinExistence type="predicted"/>
<dbReference type="AlphaFoldDB" id="A0AA39FHR0"/>
<evidence type="ECO:0000313" key="2">
    <source>
        <dbReference type="EMBL" id="KAK0169822.1"/>
    </source>
</evidence>
<evidence type="ECO:0000313" key="3">
    <source>
        <dbReference type="Proteomes" id="UP001168990"/>
    </source>
</evidence>
<name>A0AA39FHR0_9HYME</name>
<sequence length="336" mass="38908">MSQKYVRIKHEWHFNYLRDRWGRCDTSEVKLYSIIFKSNLIPDVKFEIICCVPSNKICYVIISKTPHTPVSATIAIEFIGTEQIERIVHVDRWTNNCTLETNIENLLQDFFISNIYVDDESSNIITIRCNIMWRAFKKPEPQVLDNICDRFKNFLTSPDLSDVTIVIDETEIPVHKIILAAYSSVFLAMFKADMTESVNKRIVITDIEVDIMKKVIEFMYTGGIDPIPEWNALLSIMEVADKYQIMNLTELCEEKLSQNITIDNVLKILERASLCEVPKLMETLISFMVEKKSQIVELEDFAVNVAAERITVRTPHSAAGRELDENWRTQHDMVVS</sequence>
<gene>
    <name evidence="2" type="ORF">PV328_010460</name>
</gene>
<organism evidence="2 3">
    <name type="scientific">Microctonus aethiopoides</name>
    <dbReference type="NCBI Taxonomy" id="144406"/>
    <lineage>
        <taxon>Eukaryota</taxon>
        <taxon>Metazoa</taxon>
        <taxon>Ecdysozoa</taxon>
        <taxon>Arthropoda</taxon>
        <taxon>Hexapoda</taxon>
        <taxon>Insecta</taxon>
        <taxon>Pterygota</taxon>
        <taxon>Neoptera</taxon>
        <taxon>Endopterygota</taxon>
        <taxon>Hymenoptera</taxon>
        <taxon>Apocrita</taxon>
        <taxon>Ichneumonoidea</taxon>
        <taxon>Braconidae</taxon>
        <taxon>Euphorinae</taxon>
        <taxon>Microctonus</taxon>
    </lineage>
</organism>
<protein>
    <recommendedName>
        <fullName evidence="1">BTB domain-containing protein</fullName>
    </recommendedName>
</protein>
<comment type="caution">
    <text evidence="2">The sequence shown here is derived from an EMBL/GenBank/DDBJ whole genome shotgun (WGS) entry which is preliminary data.</text>
</comment>
<accession>A0AA39FHR0</accession>
<dbReference type="InterPro" id="IPR011333">
    <property type="entry name" value="SKP1/BTB/POZ_sf"/>
</dbReference>
<feature type="domain" description="BTB" evidence="1">
    <location>
        <begin position="161"/>
        <end position="228"/>
    </location>
</feature>
<keyword evidence="3" id="KW-1185">Reference proteome</keyword>
<dbReference type="PROSITE" id="PS50097">
    <property type="entry name" value="BTB"/>
    <property type="match status" value="1"/>
</dbReference>
<reference evidence="2" key="2">
    <citation type="submission" date="2023-03" db="EMBL/GenBank/DDBJ databases">
        <authorList>
            <person name="Inwood S.N."/>
            <person name="Skelly J.G."/>
            <person name="Guhlin J."/>
            <person name="Harrop T.W.R."/>
            <person name="Goldson S.G."/>
            <person name="Dearden P.K."/>
        </authorList>
    </citation>
    <scope>NUCLEOTIDE SEQUENCE</scope>
    <source>
        <strain evidence="2">Irish</strain>
        <tissue evidence="2">Whole body</tissue>
    </source>
</reference>
<dbReference type="Proteomes" id="UP001168990">
    <property type="component" value="Unassembled WGS sequence"/>
</dbReference>
<dbReference type="EMBL" id="JAQQBS010000004">
    <property type="protein sequence ID" value="KAK0169822.1"/>
    <property type="molecule type" value="Genomic_DNA"/>
</dbReference>
<reference evidence="2" key="1">
    <citation type="journal article" date="2023" name="bioRxiv">
        <title>Scaffold-level genome assemblies of two parasitoid biocontrol wasps reveal the parthenogenesis mechanism and an associated novel virus.</title>
        <authorList>
            <person name="Inwood S."/>
            <person name="Skelly J."/>
            <person name="Guhlin J."/>
            <person name="Harrop T."/>
            <person name="Goldson S."/>
            <person name="Dearden P."/>
        </authorList>
    </citation>
    <scope>NUCLEOTIDE SEQUENCE</scope>
    <source>
        <strain evidence="2">Irish</strain>
        <tissue evidence="2">Whole body</tissue>
    </source>
</reference>
<dbReference type="PANTHER" id="PTHR24413">
    <property type="entry name" value="SPECKLE-TYPE POZ PROTEIN"/>
    <property type="match status" value="1"/>
</dbReference>
<dbReference type="Pfam" id="PF00651">
    <property type="entry name" value="BTB"/>
    <property type="match status" value="1"/>
</dbReference>
<dbReference type="CDD" id="cd18186">
    <property type="entry name" value="BTB_POZ_ZBTB_KLHL-like"/>
    <property type="match status" value="1"/>
</dbReference>
<dbReference type="InterPro" id="IPR000210">
    <property type="entry name" value="BTB/POZ_dom"/>
</dbReference>
<dbReference type="Gene3D" id="3.30.710.10">
    <property type="entry name" value="Potassium Channel Kv1.1, Chain A"/>
    <property type="match status" value="1"/>
</dbReference>
<evidence type="ECO:0000259" key="1">
    <source>
        <dbReference type="PROSITE" id="PS50097"/>
    </source>
</evidence>
<dbReference type="SMART" id="SM00225">
    <property type="entry name" value="BTB"/>
    <property type="match status" value="1"/>
</dbReference>
<dbReference type="SUPFAM" id="SSF54695">
    <property type="entry name" value="POZ domain"/>
    <property type="match status" value="1"/>
</dbReference>